<dbReference type="EMBL" id="BARW01036832">
    <property type="protein sequence ID" value="GAJ20895.1"/>
    <property type="molecule type" value="Genomic_DNA"/>
</dbReference>
<proteinExistence type="predicted"/>
<name>X1W0W1_9ZZZZ</name>
<dbReference type="SUPFAM" id="SSF81891">
    <property type="entry name" value="Poly A polymerase C-terminal region-like"/>
    <property type="match status" value="1"/>
</dbReference>
<comment type="caution">
    <text evidence="1">The sequence shown here is derived from an EMBL/GenBank/DDBJ whole genome shotgun (WGS) entry which is preliminary data.</text>
</comment>
<dbReference type="Gene3D" id="1.10.3090.10">
    <property type="entry name" value="cca-adding enzyme, domain 2"/>
    <property type="match status" value="1"/>
</dbReference>
<accession>X1W0W1</accession>
<organism evidence="1">
    <name type="scientific">marine sediment metagenome</name>
    <dbReference type="NCBI Taxonomy" id="412755"/>
    <lineage>
        <taxon>unclassified sequences</taxon>
        <taxon>metagenomes</taxon>
        <taxon>ecological metagenomes</taxon>
    </lineage>
</organism>
<gene>
    <name evidence="1" type="ORF">S12H4_57057</name>
</gene>
<protein>
    <submittedName>
        <fullName evidence="1">Uncharacterized protein</fullName>
    </submittedName>
</protein>
<evidence type="ECO:0000313" key="1">
    <source>
        <dbReference type="EMBL" id="GAJ20895.1"/>
    </source>
</evidence>
<dbReference type="AlphaFoldDB" id="X1W0W1"/>
<reference evidence="1" key="1">
    <citation type="journal article" date="2014" name="Front. Microbiol.">
        <title>High frequency of phylogenetically diverse reductive dehalogenase-homologous genes in deep subseafloor sedimentary metagenomes.</title>
        <authorList>
            <person name="Kawai M."/>
            <person name="Futagami T."/>
            <person name="Toyoda A."/>
            <person name="Takaki Y."/>
            <person name="Nishi S."/>
            <person name="Hori S."/>
            <person name="Arai W."/>
            <person name="Tsubouchi T."/>
            <person name="Morono Y."/>
            <person name="Uchiyama I."/>
            <person name="Ito T."/>
            <person name="Fujiyama A."/>
            <person name="Inagaki F."/>
            <person name="Takami H."/>
        </authorList>
    </citation>
    <scope>NUCLEOTIDE SEQUENCE</scope>
    <source>
        <strain evidence="1">Expedition CK06-06</strain>
    </source>
</reference>
<sequence length="69" mass="7658">MAHQHIQLFLDKLRYVKSALTGNDLQKMGVAPGPQMKEILNLLQEARLDGKVTSKRGEVEVVEGWVKGG</sequence>